<dbReference type="PANTHER" id="PTHR46663:SF4">
    <property type="entry name" value="DIGUANYLATE CYCLASE DGCT-RELATED"/>
    <property type="match status" value="1"/>
</dbReference>
<dbReference type="Pfam" id="PF00990">
    <property type="entry name" value="GGDEF"/>
    <property type="match status" value="1"/>
</dbReference>
<evidence type="ECO:0000259" key="2">
    <source>
        <dbReference type="PROSITE" id="PS50887"/>
    </source>
</evidence>
<dbReference type="SUPFAM" id="SSF55785">
    <property type="entry name" value="PYP-like sensor domain (PAS domain)"/>
    <property type="match status" value="1"/>
</dbReference>
<dbReference type="Pfam" id="PF13426">
    <property type="entry name" value="PAS_9"/>
    <property type="match status" value="1"/>
</dbReference>
<accession>A0ABV4JVC1</accession>
<gene>
    <name evidence="3" type="ORF">AB2Z07_14390</name>
</gene>
<evidence type="ECO:0000313" key="4">
    <source>
        <dbReference type="Proteomes" id="UP001568358"/>
    </source>
</evidence>
<dbReference type="SMART" id="SM00267">
    <property type="entry name" value="GGDEF"/>
    <property type="match status" value="1"/>
</dbReference>
<dbReference type="InterPro" id="IPR052163">
    <property type="entry name" value="DGC-Regulatory_Protein"/>
</dbReference>
<dbReference type="NCBIfam" id="TIGR00254">
    <property type="entry name" value="GGDEF"/>
    <property type="match status" value="1"/>
</dbReference>
<dbReference type="PANTHER" id="PTHR46663">
    <property type="entry name" value="DIGUANYLATE CYCLASE DGCT-RELATED"/>
    <property type="match status" value="1"/>
</dbReference>
<feature type="domain" description="PAS" evidence="1">
    <location>
        <begin position="2"/>
        <end position="78"/>
    </location>
</feature>
<comment type="caution">
    <text evidence="3">The sequence shown here is derived from an EMBL/GenBank/DDBJ whole genome shotgun (WGS) entry which is preliminary data.</text>
</comment>
<dbReference type="InterPro" id="IPR029787">
    <property type="entry name" value="Nucleotide_cyclase"/>
</dbReference>
<dbReference type="SUPFAM" id="SSF55073">
    <property type="entry name" value="Nucleotide cyclase"/>
    <property type="match status" value="1"/>
</dbReference>
<dbReference type="EC" id="2.7.7.65" evidence="3"/>
<dbReference type="Gene3D" id="3.30.70.270">
    <property type="match status" value="1"/>
</dbReference>
<name>A0ABV4JVC1_9BACT</name>
<dbReference type="Gene3D" id="3.30.450.20">
    <property type="entry name" value="PAS domain"/>
    <property type="match status" value="1"/>
</dbReference>
<dbReference type="PROSITE" id="PS50112">
    <property type="entry name" value="PAS"/>
    <property type="match status" value="1"/>
</dbReference>
<sequence length="299" mass="33642">MNHAFYVDVLHALADGVYVVDKEQKIIFWNKAAERLTGYGSAEVLGKKCADNMLCHVNAEGKELCMNGCPLELTIQEGKLAEAAVFMRHKNGHRVPVTVKTSPLRDDIGNVIGAVEFFSLSLSRENFFSEFEKLRKEALLDRLTGVGNRRFAEITLENVCSQSKNMNASYGVLFVDIDYFKHINDTWGHLVGDEVLRMVSKSLDSGLRIFDIISRWGGEEFLLILPNITAQDLLIVGERLRMLVETSWYEYEDTIIKVTASFGGVIAKNGEELQSVLQRADNQLYISKDNGRNLVSIEN</sequence>
<evidence type="ECO:0000313" key="3">
    <source>
        <dbReference type="EMBL" id="MEZ6854694.1"/>
    </source>
</evidence>
<dbReference type="RefSeq" id="WP_371150992.1">
    <property type="nucleotide sequence ID" value="NZ_JBFSOO010000013.1"/>
</dbReference>
<reference evidence="3 4" key="1">
    <citation type="submission" date="2024-07" db="EMBL/GenBank/DDBJ databases">
        <title>Active virus-host system and metabolic interactions in a Lokiarchaeon culture.</title>
        <authorList>
            <person name="Ponce Toledo R.I."/>
            <person name="Rodrigues Oliveira T."/>
            <person name="Schleper C."/>
        </authorList>
    </citation>
    <scope>NUCLEOTIDE SEQUENCE [LARGE SCALE GENOMIC DNA]</scope>
    <source>
        <strain evidence="3 4">B35</strain>
    </source>
</reference>
<proteinExistence type="predicted"/>
<dbReference type="NCBIfam" id="TIGR00229">
    <property type="entry name" value="sensory_box"/>
    <property type="match status" value="1"/>
</dbReference>
<dbReference type="Proteomes" id="UP001568358">
    <property type="component" value="Unassembled WGS sequence"/>
</dbReference>
<dbReference type="InterPro" id="IPR000014">
    <property type="entry name" value="PAS"/>
</dbReference>
<keyword evidence="4" id="KW-1185">Reference proteome</keyword>
<protein>
    <submittedName>
        <fullName evidence="3">Diguanylate cyclase</fullName>
        <ecNumber evidence="3">2.7.7.65</ecNumber>
    </submittedName>
</protein>
<dbReference type="CDD" id="cd01949">
    <property type="entry name" value="GGDEF"/>
    <property type="match status" value="1"/>
</dbReference>
<dbReference type="EMBL" id="JBFSOO010000013">
    <property type="protein sequence ID" value="MEZ6854694.1"/>
    <property type="molecule type" value="Genomic_DNA"/>
</dbReference>
<keyword evidence="3" id="KW-0808">Transferase</keyword>
<dbReference type="SMART" id="SM00091">
    <property type="entry name" value="PAS"/>
    <property type="match status" value="1"/>
</dbReference>
<organism evidence="3 4">
    <name type="scientific">Halodesulfovibrio aestuarii</name>
    <dbReference type="NCBI Taxonomy" id="126333"/>
    <lineage>
        <taxon>Bacteria</taxon>
        <taxon>Pseudomonadati</taxon>
        <taxon>Thermodesulfobacteriota</taxon>
        <taxon>Desulfovibrionia</taxon>
        <taxon>Desulfovibrionales</taxon>
        <taxon>Desulfovibrionaceae</taxon>
        <taxon>Halodesulfovibrio</taxon>
    </lineage>
</organism>
<evidence type="ECO:0000259" key="1">
    <source>
        <dbReference type="PROSITE" id="PS50112"/>
    </source>
</evidence>
<dbReference type="PROSITE" id="PS50887">
    <property type="entry name" value="GGDEF"/>
    <property type="match status" value="1"/>
</dbReference>
<dbReference type="InterPro" id="IPR035965">
    <property type="entry name" value="PAS-like_dom_sf"/>
</dbReference>
<keyword evidence="3" id="KW-0548">Nucleotidyltransferase</keyword>
<dbReference type="GO" id="GO:0052621">
    <property type="term" value="F:diguanylate cyclase activity"/>
    <property type="evidence" value="ECO:0007669"/>
    <property type="project" value="UniProtKB-EC"/>
</dbReference>
<feature type="domain" description="GGDEF" evidence="2">
    <location>
        <begin position="168"/>
        <end position="299"/>
    </location>
</feature>
<dbReference type="InterPro" id="IPR000160">
    <property type="entry name" value="GGDEF_dom"/>
</dbReference>
<dbReference type="InterPro" id="IPR043128">
    <property type="entry name" value="Rev_trsase/Diguanyl_cyclase"/>
</dbReference>
<dbReference type="CDD" id="cd00130">
    <property type="entry name" value="PAS"/>
    <property type="match status" value="1"/>
</dbReference>